<reference evidence="2" key="1">
    <citation type="journal article" date="2019" name="Int. J. Syst. Evol. Microbiol.">
        <title>The Global Catalogue of Microorganisms (GCM) 10K type strain sequencing project: providing services to taxonomists for standard genome sequencing and annotation.</title>
        <authorList>
            <consortium name="The Broad Institute Genomics Platform"/>
            <consortium name="The Broad Institute Genome Sequencing Center for Infectious Disease"/>
            <person name="Wu L."/>
            <person name="Ma J."/>
        </authorList>
    </citation>
    <scope>NUCLEOTIDE SEQUENCE [LARGE SCALE GENOMIC DNA]</scope>
    <source>
        <strain evidence="2">JCM 14545</strain>
    </source>
</reference>
<name>A0ABP5D6J7_9PSEU</name>
<accession>A0ABP5D6J7</accession>
<evidence type="ECO:0000313" key="1">
    <source>
        <dbReference type="EMBL" id="GAA1974938.1"/>
    </source>
</evidence>
<dbReference type="EMBL" id="BAAANN010000026">
    <property type="protein sequence ID" value="GAA1974938.1"/>
    <property type="molecule type" value="Genomic_DNA"/>
</dbReference>
<organism evidence="1 2">
    <name type="scientific">Amycolatopsis minnesotensis</name>
    <dbReference type="NCBI Taxonomy" id="337894"/>
    <lineage>
        <taxon>Bacteria</taxon>
        <taxon>Bacillati</taxon>
        <taxon>Actinomycetota</taxon>
        <taxon>Actinomycetes</taxon>
        <taxon>Pseudonocardiales</taxon>
        <taxon>Pseudonocardiaceae</taxon>
        <taxon>Amycolatopsis</taxon>
    </lineage>
</organism>
<proteinExistence type="predicted"/>
<comment type="caution">
    <text evidence="1">The sequence shown here is derived from an EMBL/GenBank/DDBJ whole genome shotgun (WGS) entry which is preliminary data.</text>
</comment>
<gene>
    <name evidence="1" type="ORF">GCM10009754_57600</name>
</gene>
<protein>
    <recommendedName>
        <fullName evidence="3">SH3 domain-containing protein</fullName>
    </recommendedName>
</protein>
<keyword evidence="2" id="KW-1185">Reference proteome</keyword>
<dbReference type="Proteomes" id="UP001501116">
    <property type="component" value="Unassembled WGS sequence"/>
</dbReference>
<evidence type="ECO:0008006" key="3">
    <source>
        <dbReference type="Google" id="ProtNLM"/>
    </source>
</evidence>
<sequence>MILGIPKRMLLIVAVLVGIGLVYVVGSGKQFSSGASSGCRVTVTADVLNVRGAPVPTAELVGKYNQNAEIDAQPEVQNGFRKLADNKWASSEFLKPVDEAKCTVQPPAPPSPAG</sequence>
<dbReference type="RefSeq" id="WP_344425645.1">
    <property type="nucleotide sequence ID" value="NZ_BAAANN010000026.1"/>
</dbReference>
<evidence type="ECO:0000313" key="2">
    <source>
        <dbReference type="Proteomes" id="UP001501116"/>
    </source>
</evidence>